<accession>A0A7M7NCN7</accession>
<dbReference type="Gene3D" id="3.40.50.300">
    <property type="entry name" value="P-loop containing nucleotide triphosphate hydrolases"/>
    <property type="match status" value="1"/>
</dbReference>
<dbReference type="PANTHER" id="PTHR24407:SF14">
    <property type="entry name" value="SIR2-LIKE DOMAIN-CONTAINING PROTEIN"/>
    <property type="match status" value="1"/>
</dbReference>
<evidence type="ECO:0008006" key="3">
    <source>
        <dbReference type="Google" id="ProtNLM"/>
    </source>
</evidence>
<proteinExistence type="predicted"/>
<dbReference type="RefSeq" id="XP_030834754.1">
    <property type="nucleotide sequence ID" value="XM_030978894.1"/>
</dbReference>
<dbReference type="InParanoid" id="A0A7M7NCN7"/>
<sequence>MANVDFDDLLKEIAKALHKDSDIDDLGKALGFGQGEIGRKIAQNDKQGGNYMGTLDLLRMWRKGQTRSTEKAALRSALLEAGFDNLADQYLSTPVPGDDEPMPSEIMKLREQLKRRYRKKFGQIKTSPVDSQSRTWLQHIYVSLVLMLGFEGEKEEPIDYDGLFKFIKTDTSKGFVTRLAFIGEAGVGKSTLFAKIALDWAED</sequence>
<name>A0A7M7NCN7_STRPU</name>
<dbReference type="InterPro" id="IPR011029">
    <property type="entry name" value="DEATH-like_dom_sf"/>
</dbReference>
<dbReference type="CDD" id="cd01670">
    <property type="entry name" value="Death"/>
    <property type="match status" value="1"/>
</dbReference>
<dbReference type="PANTHER" id="PTHR24407">
    <property type="entry name" value="PROTEIN KINASE DOMAIN-CONTAINING PROTEIN"/>
    <property type="match status" value="1"/>
</dbReference>
<dbReference type="SUPFAM" id="SSF47986">
    <property type="entry name" value="DEATH domain"/>
    <property type="match status" value="1"/>
</dbReference>
<dbReference type="KEGG" id="spu:115921424"/>
<reference evidence="2" key="1">
    <citation type="submission" date="2015-02" db="EMBL/GenBank/DDBJ databases">
        <title>Genome sequencing for Strongylocentrotus purpuratus.</title>
        <authorList>
            <person name="Murali S."/>
            <person name="Liu Y."/>
            <person name="Vee V."/>
            <person name="English A."/>
            <person name="Wang M."/>
            <person name="Skinner E."/>
            <person name="Han Y."/>
            <person name="Muzny D.M."/>
            <person name="Worley K.C."/>
            <person name="Gibbs R.A."/>
        </authorList>
    </citation>
    <scope>NUCLEOTIDE SEQUENCE</scope>
</reference>
<dbReference type="GeneID" id="115921424"/>
<dbReference type="InterPro" id="IPR027417">
    <property type="entry name" value="P-loop_NTPase"/>
</dbReference>
<evidence type="ECO:0000313" key="2">
    <source>
        <dbReference type="Proteomes" id="UP000007110"/>
    </source>
</evidence>
<organism evidence="1 2">
    <name type="scientific">Strongylocentrotus purpuratus</name>
    <name type="common">Purple sea urchin</name>
    <dbReference type="NCBI Taxonomy" id="7668"/>
    <lineage>
        <taxon>Eukaryota</taxon>
        <taxon>Metazoa</taxon>
        <taxon>Echinodermata</taxon>
        <taxon>Eleutherozoa</taxon>
        <taxon>Echinozoa</taxon>
        <taxon>Echinoidea</taxon>
        <taxon>Euechinoidea</taxon>
        <taxon>Echinacea</taxon>
        <taxon>Camarodonta</taxon>
        <taxon>Echinidea</taxon>
        <taxon>Strongylocentrotidae</taxon>
        <taxon>Strongylocentrotus</taxon>
    </lineage>
</organism>
<dbReference type="Gene3D" id="1.10.533.10">
    <property type="entry name" value="Death Domain, Fas"/>
    <property type="match status" value="1"/>
</dbReference>
<dbReference type="OrthoDB" id="10172967at2759"/>
<dbReference type="AlphaFoldDB" id="A0A7M7NCN7"/>
<evidence type="ECO:0000313" key="1">
    <source>
        <dbReference type="EnsemblMetazoa" id="XP_030834754"/>
    </source>
</evidence>
<keyword evidence="2" id="KW-1185">Reference proteome</keyword>
<dbReference type="Proteomes" id="UP000007110">
    <property type="component" value="Unassembled WGS sequence"/>
</dbReference>
<reference evidence="1" key="2">
    <citation type="submission" date="2021-01" db="UniProtKB">
        <authorList>
            <consortium name="EnsemblMetazoa"/>
        </authorList>
    </citation>
    <scope>IDENTIFICATION</scope>
</reference>
<protein>
    <recommendedName>
        <fullName evidence="3">Death domain-containing protein</fullName>
    </recommendedName>
</protein>
<dbReference type="EnsemblMetazoa" id="XM_030978894">
    <property type="protein sequence ID" value="XP_030834754"/>
    <property type="gene ID" value="LOC115921424"/>
</dbReference>